<gene>
    <name evidence="1" type="ORF">GIW81_03205</name>
</gene>
<comment type="caution">
    <text evidence="1">The sequence shown here is derived from an EMBL/GenBank/DDBJ whole genome shotgun (WGS) entry which is preliminary data.</text>
</comment>
<dbReference type="Proteomes" id="UP000440694">
    <property type="component" value="Unassembled WGS sequence"/>
</dbReference>
<evidence type="ECO:0000313" key="2">
    <source>
        <dbReference type="Proteomes" id="UP000440694"/>
    </source>
</evidence>
<dbReference type="RefSeq" id="WP_154737889.1">
    <property type="nucleotide sequence ID" value="NZ_WMBQ01000001.1"/>
</dbReference>
<proteinExistence type="predicted"/>
<accession>A0A6I3KKU0</accession>
<dbReference type="AlphaFoldDB" id="A0A6I3KKU0"/>
<reference evidence="1 2" key="1">
    <citation type="submission" date="2019-11" db="EMBL/GenBank/DDBJ databases">
        <title>Identification of a novel strain.</title>
        <authorList>
            <person name="Xu Q."/>
            <person name="Wang G."/>
        </authorList>
    </citation>
    <scope>NUCLEOTIDE SEQUENCE [LARGE SCALE GENOMIC DNA]</scope>
    <source>
        <strain evidence="2">xq</strain>
    </source>
</reference>
<dbReference type="EMBL" id="WMBQ01000001">
    <property type="protein sequence ID" value="MTD93341.1"/>
    <property type="molecule type" value="Genomic_DNA"/>
</dbReference>
<sequence length="212" mass="23391">MAVLALPGCAYQPKGLIDEHYATYKARLPEKDKVFVCSSYGCRTQTAFKFTAADLAEVRKFMTPKRTVTAAGEREATREALAWMGRRADKAVGTHNDRPGDDALGNGDPGQMDCVDVATNLSSYLLVMERHKLFKHHQVGSVMIKEDLRRGFSGWTHYAAILKETSSGQQFAVDGWLLASGQPPEIVETERWYIDDKDLLFGTKSAVGANGT</sequence>
<evidence type="ECO:0000313" key="1">
    <source>
        <dbReference type="EMBL" id="MTD93341.1"/>
    </source>
</evidence>
<organism evidence="1 2">
    <name type="scientific">Hyphomicrobium album</name>
    <dbReference type="NCBI Taxonomy" id="2665159"/>
    <lineage>
        <taxon>Bacteria</taxon>
        <taxon>Pseudomonadati</taxon>
        <taxon>Pseudomonadota</taxon>
        <taxon>Alphaproteobacteria</taxon>
        <taxon>Hyphomicrobiales</taxon>
        <taxon>Hyphomicrobiaceae</taxon>
        <taxon>Hyphomicrobium</taxon>
    </lineage>
</organism>
<name>A0A6I3KKU0_9HYPH</name>
<keyword evidence="2" id="KW-1185">Reference proteome</keyword>
<protein>
    <submittedName>
        <fullName evidence="1">Uncharacterized protein</fullName>
    </submittedName>
</protein>